<sequence length="646" mass="67190">MASLPRHAGSHRPRLDLRRRIAPSLLALVLAGTVSGGAFAQASSPPPPPRIIIGTSSDDGSGTSVFGNVELSSPGGASVHITRLTLTNFKHENGRFQADDAKLEGVEIRLGEAGPGTLEIPSASLHALSGALPDKAALSTSASPGSLPPIAGLLLAAKAERIEIPQMQIGAGDRSATYADIVLINLDSGRLASLAAGKVMAVHKGSQISLGSLRLGGADFNPYADWLDNSRAAKAAPGLKTVYDSFELNDIGLNEPDGSSRLKKVTIAGLKLAPPNLKPSELADTLEKMGADNTYADRHPADVVRLVRTVLPAFSLDSVTLEGLDIHSTKDRPVSAALVRIEAISGSAIGEIRFGDIAGVSNDDNQPFTLGSLSLRGFSVGNLDKFLDAIAAGTPPKAVDIEDYPQVRAASFAMSDFSGESPKQGPIRVEGFTLDAPQWTGLLPSQLSLHLKGLSGKTGTLDDADGRATLEKFGIDTMVINADANLAWAEADKTLAFGPTSAEIEKVAKVSLNGTIGNVPKSLFLNPASSYPELLSADMRGLSIGLEERGGIRKLLDISAKENNADVEQLPKALAGLASARLTGLIGAVNAEKIAAALQTFLSDPGRLQIDMTTSTPIALAPLVIGGADQLLDQIRNNVTVDAKAD</sequence>
<gene>
    <name evidence="2" type="ORF">GCM10007874_17200</name>
</gene>
<feature type="chain" id="PRO_5046267982" description="DUF748 domain-containing protein" evidence="1">
    <location>
        <begin position="41"/>
        <end position="646"/>
    </location>
</feature>
<evidence type="ECO:0000313" key="3">
    <source>
        <dbReference type="Proteomes" id="UP001156882"/>
    </source>
</evidence>
<reference evidence="3" key="1">
    <citation type="journal article" date="2019" name="Int. J. Syst. Evol. Microbiol.">
        <title>The Global Catalogue of Microorganisms (GCM) 10K type strain sequencing project: providing services to taxonomists for standard genome sequencing and annotation.</title>
        <authorList>
            <consortium name="The Broad Institute Genomics Platform"/>
            <consortium name="The Broad Institute Genome Sequencing Center for Infectious Disease"/>
            <person name="Wu L."/>
            <person name="Ma J."/>
        </authorList>
    </citation>
    <scope>NUCLEOTIDE SEQUENCE [LARGE SCALE GENOMIC DNA]</scope>
    <source>
        <strain evidence="3">NBRC 101365</strain>
    </source>
</reference>
<accession>A0ABQ6CEL5</accession>
<dbReference type="RefSeq" id="WP_284311577.1">
    <property type="nucleotide sequence ID" value="NZ_BSPC01000015.1"/>
</dbReference>
<feature type="signal peptide" evidence="1">
    <location>
        <begin position="1"/>
        <end position="40"/>
    </location>
</feature>
<evidence type="ECO:0000313" key="2">
    <source>
        <dbReference type="EMBL" id="GLS18703.1"/>
    </source>
</evidence>
<name>A0ABQ6CEL5_9HYPH</name>
<proteinExistence type="predicted"/>
<protein>
    <recommendedName>
        <fullName evidence="4">DUF748 domain-containing protein</fullName>
    </recommendedName>
</protein>
<organism evidence="2 3">
    <name type="scientific">Labrys miyagiensis</name>
    <dbReference type="NCBI Taxonomy" id="346912"/>
    <lineage>
        <taxon>Bacteria</taxon>
        <taxon>Pseudomonadati</taxon>
        <taxon>Pseudomonadota</taxon>
        <taxon>Alphaproteobacteria</taxon>
        <taxon>Hyphomicrobiales</taxon>
        <taxon>Xanthobacteraceae</taxon>
        <taxon>Labrys</taxon>
    </lineage>
</organism>
<comment type="caution">
    <text evidence="2">The sequence shown here is derived from an EMBL/GenBank/DDBJ whole genome shotgun (WGS) entry which is preliminary data.</text>
</comment>
<keyword evidence="3" id="KW-1185">Reference proteome</keyword>
<evidence type="ECO:0008006" key="4">
    <source>
        <dbReference type="Google" id="ProtNLM"/>
    </source>
</evidence>
<keyword evidence="1" id="KW-0732">Signal</keyword>
<evidence type="ECO:0000256" key="1">
    <source>
        <dbReference type="SAM" id="SignalP"/>
    </source>
</evidence>
<dbReference type="Proteomes" id="UP001156882">
    <property type="component" value="Unassembled WGS sequence"/>
</dbReference>
<dbReference type="EMBL" id="BSPC01000015">
    <property type="protein sequence ID" value="GLS18703.1"/>
    <property type="molecule type" value="Genomic_DNA"/>
</dbReference>